<feature type="compositionally biased region" description="Basic and acidic residues" evidence="1">
    <location>
        <begin position="15"/>
        <end position="32"/>
    </location>
</feature>
<comment type="caution">
    <text evidence="2">The sequence shown here is derived from an EMBL/GenBank/DDBJ whole genome shotgun (WGS) entry which is preliminary data.</text>
</comment>
<gene>
    <name evidence="2" type="ORF">E1757_14920</name>
</gene>
<keyword evidence="3" id="KW-1185">Reference proteome</keyword>
<feature type="compositionally biased region" description="Polar residues" evidence="1">
    <location>
        <begin position="1407"/>
        <end position="1422"/>
    </location>
</feature>
<feature type="region of interest" description="Disordered" evidence="1">
    <location>
        <begin position="1"/>
        <end position="49"/>
    </location>
</feature>
<feature type="compositionally biased region" description="Basic and acidic residues" evidence="1">
    <location>
        <begin position="198"/>
        <end position="209"/>
    </location>
</feature>
<sequence length="1751" mass="187904">MKSRQTYNPRKQARKAKDASARPEARKSKVQAEEDNNSTVKTAGPDAGGGALLRRRFADGIIGKYGFARSDYLGRLSLTFREREAARAGVRGNRDTEWRSIVARLQQQLDQLQRSGAQHTVTYRETVHRLERWIRQYGGEPEERMRPRYRAEAAYMEAGSHGTLAQRKQLNETTADSVLPGQTIKPVQGRRILSQDQEPERAYEQRSIHGELQPQGPMQEPAQQKQRGYGEDRTSEQPQPEKRRGRPRKQPQSEEPVQRQARGPEQGQAWSQEQAQIRNQQDQNLDRDQGSVPRQKRVQDHERDHQQGSPAQAQEQGQKQGRGRKRESEQARGAENNRRPMQSQMPDKAPVNEQAKEIKVKDVNDERVKGILRWPLNPEDGRPMVRHRSGQLSPGGQTTAETALVHAGIKSARGGIAAGVLRWESSRVDDSGQDTSVRFATGRINWRPVPSSFPNNNRLPALRRRTADGDEMSQLAGEALNDSGQSAVGRRPTALIKHQHRAGKVGINQQPWEESRAFRGGPLSGQHGLIPSNRLAYSKLGIARLPDRDGRVGKRSLSNRRSKDGAYGGQAAILEQRPMFTGLRKPAVVGADWQIRRQHGNEPGQPGNRARRLAYNGSGAKEEQNRSGMLDPNDGIVPKRHEPLLSGTYRDLWIERRTEARRRTTFRGNQAYFGMKAAPGMRAAQAAEAVRPRIPQGTEGSGLIQRNAAGAERPTDNDPTRALYMAVIGESSGSSAGSPTAYRLADDAAVLRLPKRGGTSPGAGLLRLLSEEGVAPAGSGLALMLHRTWQHDAASANRPQSMLRPDEGGSGANAAGDGIVRRRKAAGRRETQPRWDEGLHKRQAAAQRPQPLARAEQALLRRLPAGLPAMERSRFAAERISAGTALQRAGHRAGPAVQRSASAAGFERPAAGAASLVRRTAPSAEAGRYGLHGDGASFNPASALRDWNRQSARSIKTAADASEPLRRQRPTSPMAGSNLTAFGWAGRTSPISEKAPYPMSFGNAARIVQRFIGQPAPLYTGSVFRTSVLMEGSQAQQRDVWFADRPGASRASAGVEPTGSIAAAQIMINRAALSDNRPSFAGSRFAGSTSATWRDTGGRPVSRSVELSANGLGSLISRSAALPAIRTTNGPLSVSGRRASAASDAGGDAAALSAARQSVGPGSKSPITGTFGGGGRMANVTSRAGYDIGGLNVPTSAIILPKRLGWTREQLGSNGAALRTLSRVARAALPEVSQRALGVTLTGASPRARLLRSPPAIAHRNEALPVATPTAAAHQQQPTSPSSVLRRSGQSAAPAAMTRQAQPQSSPSSVLRRSDQSAAPAAMTRQVQPQSSPSSVLRRSGQSAPAAMTRQAQPQSSPSSVLRRSDQSAAPAAMARQAQQPTSPLSVLRRSEQSAAPAAMARQAQQPTSPSSVLRRSNQSAAPSAMARQAQQPTSPSSVLRRSEQSAAPSITRQAQQLPASSAALQRTQRLASTPMDSPLAGTLVQKGRALYGGGNIALRRNDGLAKTPGHIAAMPVLTASVTGSTTPLSRKPMVLQAAGTGEAGPGGRTGLRAALHWQAEQARMDRLRQSAAGAAAAPALPLQRSATGSPLRLTAASLAPAAGSTIAARTAGRAAPVAAERAASLLAAGSASRQPAEGPLDPGPGLLQRQAAQPSPLLEHKLLPEAGRDGYEDETLSPSMDVLRTHRTPEERLAQPQSMTEQPIQPNELSKEQIKELIKQIPQLDVNKIADKVARELERRMRFERQRRGM</sequence>
<feature type="compositionally biased region" description="Low complexity" evidence="1">
    <location>
        <begin position="1325"/>
        <end position="1343"/>
    </location>
</feature>
<feature type="compositionally biased region" description="Low complexity" evidence="1">
    <location>
        <begin position="1393"/>
        <end position="1406"/>
    </location>
</feature>
<evidence type="ECO:0000313" key="3">
    <source>
        <dbReference type="Proteomes" id="UP000295636"/>
    </source>
</evidence>
<feature type="compositionally biased region" description="Polar residues" evidence="1">
    <location>
        <begin position="1467"/>
        <end position="1476"/>
    </location>
</feature>
<feature type="region of interest" description="Disordered" evidence="1">
    <location>
        <begin position="1267"/>
        <end position="1481"/>
    </location>
</feature>
<dbReference type="Proteomes" id="UP000295636">
    <property type="component" value="Unassembled WGS sequence"/>
</dbReference>
<reference evidence="2 3" key="1">
    <citation type="submission" date="2019-03" db="EMBL/GenBank/DDBJ databases">
        <title>This is whole genome sequence of Paenibacillus sp MS74 strain.</title>
        <authorList>
            <person name="Trinh H.N."/>
        </authorList>
    </citation>
    <scope>NUCLEOTIDE SEQUENCE [LARGE SCALE GENOMIC DNA]</scope>
    <source>
        <strain evidence="2 3">MS74</strain>
    </source>
</reference>
<feature type="region of interest" description="Disordered" evidence="1">
    <location>
        <begin position="1629"/>
        <end position="1654"/>
    </location>
</feature>
<feature type="region of interest" description="Disordered" evidence="1">
    <location>
        <begin position="617"/>
        <end position="641"/>
    </location>
</feature>
<feature type="region of interest" description="Disordered" evidence="1">
    <location>
        <begin position="794"/>
        <end position="852"/>
    </location>
</feature>
<feature type="compositionally biased region" description="Basic and acidic residues" evidence="1">
    <location>
        <begin position="297"/>
        <end position="306"/>
    </location>
</feature>
<evidence type="ECO:0000313" key="2">
    <source>
        <dbReference type="EMBL" id="TDF97127.1"/>
    </source>
</evidence>
<accession>A0A4R5KQT7</accession>
<feature type="compositionally biased region" description="Low complexity" evidence="1">
    <location>
        <begin position="1367"/>
        <end position="1380"/>
    </location>
</feature>
<feature type="compositionally biased region" description="Basic and acidic residues" evidence="1">
    <location>
        <begin position="326"/>
        <end position="338"/>
    </location>
</feature>
<proteinExistence type="predicted"/>
<protein>
    <submittedName>
        <fullName evidence="2">Uncharacterized protein</fullName>
    </submittedName>
</protein>
<dbReference type="OrthoDB" id="2480932at2"/>
<feature type="compositionally biased region" description="Low complexity" evidence="1">
    <location>
        <begin position="1454"/>
        <end position="1466"/>
    </location>
</feature>
<feature type="region of interest" description="Disordered" evidence="1">
    <location>
        <begin position="172"/>
        <end position="357"/>
    </location>
</feature>
<feature type="compositionally biased region" description="Polar residues" evidence="1">
    <location>
        <begin position="1350"/>
        <end position="1362"/>
    </location>
</feature>
<feature type="compositionally biased region" description="Polar residues" evidence="1">
    <location>
        <begin position="1429"/>
        <end position="1453"/>
    </location>
</feature>
<feature type="region of interest" description="Disordered" evidence="1">
    <location>
        <begin position="954"/>
        <end position="978"/>
    </location>
</feature>
<evidence type="ECO:0000256" key="1">
    <source>
        <dbReference type="SAM" id="MobiDB-lite"/>
    </source>
</evidence>
<feature type="compositionally biased region" description="Basic and acidic residues" evidence="1">
    <location>
        <begin position="228"/>
        <end position="242"/>
    </location>
</feature>
<dbReference type="RefSeq" id="WP_133229391.1">
    <property type="nucleotide sequence ID" value="NZ_SMRT01000006.1"/>
</dbReference>
<dbReference type="EMBL" id="SMRT01000006">
    <property type="protein sequence ID" value="TDF97127.1"/>
    <property type="molecule type" value="Genomic_DNA"/>
</dbReference>
<name>A0A4R5KQT7_9BACL</name>
<organism evidence="2 3">
    <name type="scientific">Paenibacillus piri</name>
    <dbReference type="NCBI Taxonomy" id="2547395"/>
    <lineage>
        <taxon>Bacteria</taxon>
        <taxon>Bacillati</taxon>
        <taxon>Bacillota</taxon>
        <taxon>Bacilli</taxon>
        <taxon>Bacillales</taxon>
        <taxon>Paenibacillaceae</taxon>
        <taxon>Paenibacillus</taxon>
    </lineage>
</organism>
<feature type="compositionally biased region" description="Low complexity" evidence="1">
    <location>
        <begin position="1268"/>
        <end position="1283"/>
    </location>
</feature>
<feature type="compositionally biased region" description="Basic and acidic residues" evidence="1">
    <location>
        <begin position="827"/>
        <end position="840"/>
    </location>
</feature>
<feature type="compositionally biased region" description="Polar residues" evidence="1">
    <location>
        <begin position="1299"/>
        <end position="1311"/>
    </location>
</feature>